<accession>A0A6D2GG18</accession>
<dbReference type="AlphaFoldDB" id="A0A6D2GG18"/>
<feature type="signal peptide" evidence="1">
    <location>
        <begin position="1"/>
        <end position="20"/>
    </location>
</feature>
<evidence type="ECO:0000256" key="1">
    <source>
        <dbReference type="SAM" id="SignalP"/>
    </source>
</evidence>
<proteinExistence type="predicted"/>
<feature type="chain" id="PRO_5036173280" description="VCBS repeat-containing protein" evidence="1">
    <location>
        <begin position="21"/>
        <end position="367"/>
    </location>
</feature>
<dbReference type="EMBL" id="DAAMJT010000073">
    <property type="protein sequence ID" value="HAC6954682.1"/>
    <property type="molecule type" value="Genomic_DNA"/>
</dbReference>
<keyword evidence="1" id="KW-0732">Signal</keyword>
<reference evidence="3 4" key="3">
    <citation type="submission" date="2018-12" db="EMBL/GenBank/DDBJ databases">
        <authorList>
            <consortium name="Pathogen Informatics"/>
        </authorList>
    </citation>
    <scope>NUCLEOTIDE SEQUENCE [LARGE SCALE GENOMIC DNA]</scope>
    <source>
        <strain evidence="3 4">NCTC5773</strain>
    </source>
</reference>
<evidence type="ECO:0000313" key="3">
    <source>
        <dbReference type="EMBL" id="VEA08001.1"/>
    </source>
</evidence>
<evidence type="ECO:0000313" key="4">
    <source>
        <dbReference type="Proteomes" id="UP000267858"/>
    </source>
</evidence>
<reference evidence="2" key="2">
    <citation type="submission" date="2018-07" db="EMBL/GenBank/DDBJ databases">
        <authorList>
            <consortium name="NCBI Pathogen Detection Project"/>
        </authorList>
    </citation>
    <scope>NUCLEOTIDE SEQUENCE</scope>
    <source>
        <strain evidence="2">12-2127</strain>
    </source>
</reference>
<name>A0A6D2GG18_SALER</name>
<dbReference type="EMBL" id="LR134141">
    <property type="protein sequence ID" value="VEA08001.1"/>
    <property type="molecule type" value="Genomic_DNA"/>
</dbReference>
<dbReference type="Proteomes" id="UP000267858">
    <property type="component" value="Chromosome"/>
</dbReference>
<reference evidence="2" key="1">
    <citation type="journal article" date="2018" name="Genome Biol.">
        <title>SKESA: strategic k-mer extension for scrupulous assemblies.</title>
        <authorList>
            <person name="Souvorov A."/>
            <person name="Agarwala R."/>
            <person name="Lipman D.J."/>
        </authorList>
    </citation>
    <scope>NUCLEOTIDE SEQUENCE</scope>
    <source>
        <strain evidence="2">12-2127</strain>
    </source>
</reference>
<dbReference type="RefSeq" id="WP_150363760.1">
    <property type="nucleotide sequence ID" value="NZ_DACWUI010000032.1"/>
</dbReference>
<gene>
    <name evidence="2" type="ORF">G0D74_23965</name>
    <name evidence="3" type="ORF">NCTC5773_05059</name>
</gene>
<evidence type="ECO:0000313" key="2">
    <source>
        <dbReference type="EMBL" id="HAC6954682.1"/>
    </source>
</evidence>
<evidence type="ECO:0008006" key="5">
    <source>
        <dbReference type="Google" id="ProtNLM"/>
    </source>
</evidence>
<organism evidence="3 4">
    <name type="scientific">Salmonella enterica subsp. salamae</name>
    <dbReference type="NCBI Taxonomy" id="59202"/>
    <lineage>
        <taxon>Bacteria</taxon>
        <taxon>Pseudomonadati</taxon>
        <taxon>Pseudomonadota</taxon>
        <taxon>Gammaproteobacteria</taxon>
        <taxon>Enterobacterales</taxon>
        <taxon>Enterobacteriaceae</taxon>
        <taxon>Salmonella</taxon>
    </lineage>
</organism>
<protein>
    <recommendedName>
        <fullName evidence="5">VCBS repeat-containing protein</fullName>
    </recommendedName>
</protein>
<sequence>MNRVLLFPILIFFITPPLFADQLHSQHDVESDNSALTLLHNTLAEMLQNEPGQELEKIADKFPLTNYTDFTINTETSIKTIKKPSAKISNDEWQAFINTAFSADSENGEVNCKLVDLDGDGERDLIISSYSGGTGLFSYTGVLKRIGDKFFDINNNAENDTQTITGALYSENGRGANQWGQWVRINDQVYALWFNGEYDEDTFYLLRPFNTDNKIPSITIYYQYEYDNSSIEPQDEGKQLNPALNDRDKKQLIKSLNSKKYYFNKQKEEQEQEPVCPIPAGTSSEDAAHYRTEIAGSYVTQPVAVIPVWLNGTCFIGSVESYFGRGELMTISSPKDLNILGTYSITGLRHLKSIKSGWKSREENIPL</sequence>